<name>A0A077ELB1_9FLAO</name>
<evidence type="ECO:0000313" key="2">
    <source>
        <dbReference type="Proteomes" id="UP000028933"/>
    </source>
</evidence>
<dbReference type="STRING" id="1338011.BD94_3488"/>
<protein>
    <submittedName>
        <fullName evidence="1">Uncharacterized protein</fullName>
    </submittedName>
</protein>
<dbReference type="AlphaFoldDB" id="A0A077ELB1"/>
<dbReference type="Proteomes" id="UP000028933">
    <property type="component" value="Chromosome"/>
</dbReference>
<reference evidence="1" key="2">
    <citation type="journal article" date="2015" name="Genome Biol. Evol.">
        <title>Complete Genome Sequence and Transcriptomic Analysis of the Novel Pathogen Elizabethkingia anophelis in Response to Oxidative Stress.</title>
        <authorList>
            <person name="Li Y."/>
            <person name="Liu Y."/>
            <person name="Chew S.C."/>
            <person name="Tay M."/>
            <person name="Salido M.M."/>
            <person name="Teo J."/>
            <person name="Lauro F.M."/>
            <person name="Givskov M."/>
            <person name="Yang L."/>
        </authorList>
    </citation>
    <scope>NUCLEOTIDE SEQUENCE</scope>
    <source>
        <strain evidence="1">NUHP1</strain>
    </source>
</reference>
<dbReference type="RefSeq" id="WP_024565385.1">
    <property type="nucleotide sequence ID" value="NZ_CP007547.1"/>
</dbReference>
<reference evidence="1" key="1">
    <citation type="journal article" date="2013" name="Lancet">
        <title>First case of E anophelis outbreak in an intensive-care unit.</title>
        <authorList>
            <person name="Teo J."/>
            <person name="Tan S.Y."/>
            <person name="Tay M."/>
            <person name="Ding Y."/>
            <person name="Kjelleberg S."/>
            <person name="Givskov M."/>
            <person name="Lin R.T."/>
            <person name="Yang L."/>
        </authorList>
    </citation>
    <scope>NUCLEOTIDE SEQUENCE [LARGE SCALE GENOMIC DNA]</scope>
    <source>
        <strain evidence="1">NUHP1</strain>
    </source>
</reference>
<dbReference type="eggNOG" id="ENOG502ZZNZ">
    <property type="taxonomic scope" value="Bacteria"/>
</dbReference>
<proteinExistence type="predicted"/>
<evidence type="ECO:0000313" key="1">
    <source>
        <dbReference type="EMBL" id="AIL47263.1"/>
    </source>
</evidence>
<gene>
    <name evidence="1" type="ORF">BD94_3488</name>
</gene>
<dbReference type="EMBL" id="CP007547">
    <property type="protein sequence ID" value="AIL47263.1"/>
    <property type="molecule type" value="Genomic_DNA"/>
</dbReference>
<dbReference type="KEGG" id="eao:BD94_3488"/>
<sequence>MKTLIIFFIVLVGIFCKSQEINDRKIDIMIKSLSEEISLLDNNFFEISNTSDSNYLINRLGFRNIKSTVFENGEEYAPYTFINSHPTQWGINECKNYILFIPKHSNVKTNLLLDIVPNSVYKFNDQNKYSIFYESEHTARAPYRYGCKQYVDSLVAKGYRIYEGTIKDTKPLITEYRE</sequence>
<organism evidence="1 2">
    <name type="scientific">Elizabethkingia anophelis NUHP1</name>
    <dbReference type="NCBI Taxonomy" id="1338011"/>
    <lineage>
        <taxon>Bacteria</taxon>
        <taxon>Pseudomonadati</taxon>
        <taxon>Bacteroidota</taxon>
        <taxon>Flavobacteriia</taxon>
        <taxon>Flavobacteriales</taxon>
        <taxon>Weeksellaceae</taxon>
        <taxon>Elizabethkingia</taxon>
    </lineage>
</organism>
<accession>A0A077ELB1</accession>
<dbReference type="HOGENOM" id="CLU_1508347_0_0_10"/>